<dbReference type="PANTHER" id="PTHR22803">
    <property type="entry name" value="MANNOSE, PHOSPHOLIPASE, LECTIN RECEPTOR RELATED"/>
    <property type="match status" value="1"/>
</dbReference>
<protein>
    <submittedName>
        <fullName evidence="3">Type-2 ice-structuring protein</fullName>
    </submittedName>
</protein>
<evidence type="ECO:0000259" key="2">
    <source>
        <dbReference type="PROSITE" id="PS50041"/>
    </source>
</evidence>
<sequence length="126" mass="14599">MDLDQRTLFLLQPETHEMAKAERNCHSMRGHLASVHNVMELHEIQKMIMTATHRMKLAWIGGSDAHEVNVWSWSDGTPFSYTDWCDGEPNQRGVQRCLQMNHSEDKCWDNMNCAVKLPSVCVNRSR</sequence>
<proteinExistence type="predicted"/>
<dbReference type="InterPro" id="IPR018378">
    <property type="entry name" value="C-type_lectin_CS"/>
</dbReference>
<dbReference type="AlphaFoldDB" id="A0AAD9FFE3"/>
<dbReference type="Proteomes" id="UP001228049">
    <property type="component" value="Unassembled WGS sequence"/>
</dbReference>
<gene>
    <name evidence="3" type="ORF">KUDE01_000538</name>
</gene>
<dbReference type="SMART" id="SM00034">
    <property type="entry name" value="CLECT"/>
    <property type="match status" value="1"/>
</dbReference>
<evidence type="ECO:0000313" key="3">
    <source>
        <dbReference type="EMBL" id="KAK1899749.1"/>
    </source>
</evidence>
<keyword evidence="1" id="KW-1015">Disulfide bond</keyword>
<dbReference type="InterPro" id="IPR050111">
    <property type="entry name" value="C-type_lectin/snaclec_domain"/>
</dbReference>
<dbReference type="InterPro" id="IPR001304">
    <property type="entry name" value="C-type_lectin-like"/>
</dbReference>
<reference evidence="3" key="1">
    <citation type="submission" date="2023-04" db="EMBL/GenBank/DDBJ databases">
        <title>Chromosome-level genome of Chaenocephalus aceratus.</title>
        <authorList>
            <person name="Park H."/>
        </authorList>
    </citation>
    <scope>NUCLEOTIDE SEQUENCE</scope>
    <source>
        <strain evidence="3">DE</strain>
        <tissue evidence="3">Muscle</tissue>
    </source>
</reference>
<keyword evidence="4" id="KW-1185">Reference proteome</keyword>
<dbReference type="InterPro" id="IPR016187">
    <property type="entry name" value="CTDL_fold"/>
</dbReference>
<dbReference type="EMBL" id="JASDAP010000007">
    <property type="protein sequence ID" value="KAK1899749.1"/>
    <property type="molecule type" value="Genomic_DNA"/>
</dbReference>
<dbReference type="Gene3D" id="3.10.100.10">
    <property type="entry name" value="Mannose-Binding Protein A, subunit A"/>
    <property type="match status" value="1"/>
</dbReference>
<comment type="caution">
    <text evidence="3">The sequence shown here is derived from an EMBL/GenBank/DDBJ whole genome shotgun (WGS) entry which is preliminary data.</text>
</comment>
<evidence type="ECO:0000256" key="1">
    <source>
        <dbReference type="ARBA" id="ARBA00023157"/>
    </source>
</evidence>
<dbReference type="PROSITE" id="PS50041">
    <property type="entry name" value="C_TYPE_LECTIN_2"/>
    <property type="match status" value="1"/>
</dbReference>
<dbReference type="InterPro" id="IPR016186">
    <property type="entry name" value="C-type_lectin-like/link_sf"/>
</dbReference>
<dbReference type="CDD" id="cd00037">
    <property type="entry name" value="CLECT"/>
    <property type="match status" value="1"/>
</dbReference>
<dbReference type="Pfam" id="PF00059">
    <property type="entry name" value="Lectin_C"/>
    <property type="match status" value="1"/>
</dbReference>
<name>A0AAD9FFE3_DISEL</name>
<feature type="domain" description="C-type lectin" evidence="2">
    <location>
        <begin position="9"/>
        <end position="122"/>
    </location>
</feature>
<dbReference type="SUPFAM" id="SSF56436">
    <property type="entry name" value="C-type lectin-like"/>
    <property type="match status" value="1"/>
</dbReference>
<dbReference type="PROSITE" id="PS00615">
    <property type="entry name" value="C_TYPE_LECTIN_1"/>
    <property type="match status" value="1"/>
</dbReference>
<organism evidence="3 4">
    <name type="scientific">Dissostichus eleginoides</name>
    <name type="common">Patagonian toothfish</name>
    <name type="synonym">Dissostichus amissus</name>
    <dbReference type="NCBI Taxonomy" id="100907"/>
    <lineage>
        <taxon>Eukaryota</taxon>
        <taxon>Metazoa</taxon>
        <taxon>Chordata</taxon>
        <taxon>Craniata</taxon>
        <taxon>Vertebrata</taxon>
        <taxon>Euteleostomi</taxon>
        <taxon>Actinopterygii</taxon>
        <taxon>Neopterygii</taxon>
        <taxon>Teleostei</taxon>
        <taxon>Neoteleostei</taxon>
        <taxon>Acanthomorphata</taxon>
        <taxon>Eupercaria</taxon>
        <taxon>Perciformes</taxon>
        <taxon>Notothenioidei</taxon>
        <taxon>Nototheniidae</taxon>
        <taxon>Dissostichus</taxon>
    </lineage>
</organism>
<accession>A0AAD9FFE3</accession>
<evidence type="ECO:0000313" key="4">
    <source>
        <dbReference type="Proteomes" id="UP001228049"/>
    </source>
</evidence>